<evidence type="ECO:0000313" key="2">
    <source>
        <dbReference type="Proteomes" id="UP000032180"/>
    </source>
</evidence>
<accession>A0A0D9W9M6</accession>
<dbReference type="HOGENOM" id="CLU_1941146_0_0_1"/>
<name>A0A0D9W9M6_9ORYZ</name>
<reference evidence="1" key="3">
    <citation type="submission" date="2015-04" db="UniProtKB">
        <authorList>
            <consortium name="EnsemblPlants"/>
        </authorList>
    </citation>
    <scope>IDENTIFICATION</scope>
</reference>
<dbReference type="Gramene" id="LPERR04G21240.1">
    <property type="protein sequence ID" value="LPERR04G21240.1"/>
    <property type="gene ID" value="LPERR04G21240"/>
</dbReference>
<sequence>MPGRMPRATPLSIFRSDVSFVEDSPYHPCQRTDQFATQSDLSSTSRERVAGFVLLAKWPGSESSLVSSLIPQTRFTSAAGRACACGLHALRCADARGARRTQVTVRPPCVRRNGWPDTSATSLPILAPDD</sequence>
<keyword evidence="2" id="KW-1185">Reference proteome</keyword>
<dbReference type="EnsemblPlants" id="LPERR04G21240.1">
    <property type="protein sequence ID" value="LPERR04G21240.1"/>
    <property type="gene ID" value="LPERR04G21240"/>
</dbReference>
<proteinExistence type="predicted"/>
<reference evidence="2" key="2">
    <citation type="submission" date="2013-12" db="EMBL/GenBank/DDBJ databases">
        <authorList>
            <person name="Yu Y."/>
            <person name="Lee S."/>
            <person name="de Baynast K."/>
            <person name="Wissotski M."/>
            <person name="Liu L."/>
            <person name="Talag J."/>
            <person name="Goicoechea J."/>
            <person name="Angelova A."/>
            <person name="Jetty R."/>
            <person name="Kudrna D."/>
            <person name="Golser W."/>
            <person name="Rivera L."/>
            <person name="Zhang J."/>
            <person name="Wing R."/>
        </authorList>
    </citation>
    <scope>NUCLEOTIDE SEQUENCE</scope>
</reference>
<dbReference type="AlphaFoldDB" id="A0A0D9W9M6"/>
<dbReference type="Proteomes" id="UP000032180">
    <property type="component" value="Chromosome 4"/>
</dbReference>
<protein>
    <submittedName>
        <fullName evidence="1">Uncharacterized protein</fullName>
    </submittedName>
</protein>
<evidence type="ECO:0000313" key="1">
    <source>
        <dbReference type="EnsemblPlants" id="LPERR04G21240.1"/>
    </source>
</evidence>
<reference evidence="1 2" key="1">
    <citation type="submission" date="2012-08" db="EMBL/GenBank/DDBJ databases">
        <title>Oryza genome evolution.</title>
        <authorList>
            <person name="Wing R.A."/>
        </authorList>
    </citation>
    <scope>NUCLEOTIDE SEQUENCE</scope>
</reference>
<organism evidence="1 2">
    <name type="scientific">Leersia perrieri</name>
    <dbReference type="NCBI Taxonomy" id="77586"/>
    <lineage>
        <taxon>Eukaryota</taxon>
        <taxon>Viridiplantae</taxon>
        <taxon>Streptophyta</taxon>
        <taxon>Embryophyta</taxon>
        <taxon>Tracheophyta</taxon>
        <taxon>Spermatophyta</taxon>
        <taxon>Magnoliopsida</taxon>
        <taxon>Liliopsida</taxon>
        <taxon>Poales</taxon>
        <taxon>Poaceae</taxon>
        <taxon>BOP clade</taxon>
        <taxon>Oryzoideae</taxon>
        <taxon>Oryzeae</taxon>
        <taxon>Oryzinae</taxon>
        <taxon>Leersia</taxon>
    </lineage>
</organism>